<sequence>MRTITTDICQARLPLPVNGIGSTDIQIGFLGAAQIALIARPPERNALLAAFTPCQDQAAVGACHIVDPICRGFPAPAFGSHTLVFCVDRLGGHPSLPGFLRIVIRRIQMHVTARDRASTGSDGATIRLRFRVDLLHDQTKRLRQILALFHREEAPSSVDGSVPHIVPFVAGCRSPCIVTSGVVGKASIKIIGKQRRRRRDGTFAAARRVVIFFR</sequence>
<name>A0A645ATK6_9ZZZZ</name>
<protein>
    <submittedName>
        <fullName evidence="1">Uncharacterized protein</fullName>
    </submittedName>
</protein>
<dbReference type="EMBL" id="VSSQ01015655">
    <property type="protein sequence ID" value="MPM56236.1"/>
    <property type="molecule type" value="Genomic_DNA"/>
</dbReference>
<comment type="caution">
    <text evidence="1">The sequence shown here is derived from an EMBL/GenBank/DDBJ whole genome shotgun (WGS) entry which is preliminary data.</text>
</comment>
<organism evidence="1">
    <name type="scientific">bioreactor metagenome</name>
    <dbReference type="NCBI Taxonomy" id="1076179"/>
    <lineage>
        <taxon>unclassified sequences</taxon>
        <taxon>metagenomes</taxon>
        <taxon>ecological metagenomes</taxon>
    </lineage>
</organism>
<accession>A0A645ATK6</accession>
<proteinExistence type="predicted"/>
<dbReference type="AlphaFoldDB" id="A0A645ATK6"/>
<gene>
    <name evidence="1" type="ORF">SDC9_103038</name>
</gene>
<reference evidence="1" key="1">
    <citation type="submission" date="2019-08" db="EMBL/GenBank/DDBJ databases">
        <authorList>
            <person name="Kucharzyk K."/>
            <person name="Murdoch R.W."/>
            <person name="Higgins S."/>
            <person name="Loffler F."/>
        </authorList>
    </citation>
    <scope>NUCLEOTIDE SEQUENCE</scope>
</reference>
<evidence type="ECO:0000313" key="1">
    <source>
        <dbReference type="EMBL" id="MPM56236.1"/>
    </source>
</evidence>